<dbReference type="RefSeq" id="XP_003726943.2">
    <property type="nucleotide sequence ID" value="XM_003726895.3"/>
</dbReference>
<dbReference type="EnsemblMetazoa" id="XM_003726895">
    <property type="protein sequence ID" value="XP_003726943"/>
    <property type="gene ID" value="LOC100890887"/>
</dbReference>
<keyword evidence="3" id="KW-1185">Reference proteome</keyword>
<accession>A0A7M7GG75</accession>
<dbReference type="Proteomes" id="UP000007110">
    <property type="component" value="Unassembled WGS sequence"/>
</dbReference>
<dbReference type="PANTHER" id="PTHR23349">
    <property type="entry name" value="BASIC HELIX-LOOP-HELIX TRANSCRIPTION FACTOR, TWIST"/>
    <property type="match status" value="1"/>
</dbReference>
<sequence length="159" mass="18474">MSTFQLRQRRVRQNATARERRRLAEVNRAYSNLSNHVPQHLLGNATKLEVLRGAACYIELLTILLSADDNQLYRDHFDINDDRTSTSLNSLDQWDRNIFFNRSTFSHFLETFRNCSMRYEDNQSTEAQPSLIQLDSIASLQPGLLSMDDPPPKANISWR</sequence>
<name>A0A7M7GG75_STRPU</name>
<evidence type="ECO:0000259" key="1">
    <source>
        <dbReference type="PROSITE" id="PS50888"/>
    </source>
</evidence>
<dbReference type="InParanoid" id="A0A7M7GG75"/>
<dbReference type="InterPro" id="IPR036638">
    <property type="entry name" value="HLH_DNA-bd_sf"/>
</dbReference>
<dbReference type="PANTHER" id="PTHR23349:SF68">
    <property type="entry name" value="FI14601P"/>
    <property type="match status" value="1"/>
</dbReference>
<dbReference type="SUPFAM" id="SSF47459">
    <property type="entry name" value="HLH, helix-loop-helix DNA-binding domain"/>
    <property type="match status" value="1"/>
</dbReference>
<dbReference type="GO" id="GO:0046983">
    <property type="term" value="F:protein dimerization activity"/>
    <property type="evidence" value="ECO:0007669"/>
    <property type="project" value="InterPro"/>
</dbReference>
<dbReference type="Pfam" id="PF00010">
    <property type="entry name" value="HLH"/>
    <property type="match status" value="1"/>
</dbReference>
<dbReference type="InterPro" id="IPR050283">
    <property type="entry name" value="E-box_TF_Regulators"/>
</dbReference>
<organism evidence="2 3">
    <name type="scientific">Strongylocentrotus purpuratus</name>
    <name type="common">Purple sea urchin</name>
    <dbReference type="NCBI Taxonomy" id="7668"/>
    <lineage>
        <taxon>Eukaryota</taxon>
        <taxon>Metazoa</taxon>
        <taxon>Echinodermata</taxon>
        <taxon>Eleutherozoa</taxon>
        <taxon>Echinozoa</taxon>
        <taxon>Echinoidea</taxon>
        <taxon>Euechinoidea</taxon>
        <taxon>Echinacea</taxon>
        <taxon>Camarodonta</taxon>
        <taxon>Echinidea</taxon>
        <taxon>Strongylocentrotidae</taxon>
        <taxon>Strongylocentrotus</taxon>
    </lineage>
</organism>
<protein>
    <recommendedName>
        <fullName evidence="1">BHLH domain-containing protein</fullName>
    </recommendedName>
</protein>
<dbReference type="PROSITE" id="PS50888">
    <property type="entry name" value="BHLH"/>
    <property type="match status" value="1"/>
</dbReference>
<reference evidence="3" key="1">
    <citation type="submission" date="2015-02" db="EMBL/GenBank/DDBJ databases">
        <title>Genome sequencing for Strongylocentrotus purpuratus.</title>
        <authorList>
            <person name="Murali S."/>
            <person name="Liu Y."/>
            <person name="Vee V."/>
            <person name="English A."/>
            <person name="Wang M."/>
            <person name="Skinner E."/>
            <person name="Han Y."/>
            <person name="Muzny D.M."/>
            <person name="Worley K.C."/>
            <person name="Gibbs R.A."/>
        </authorList>
    </citation>
    <scope>NUCLEOTIDE SEQUENCE</scope>
</reference>
<evidence type="ECO:0000313" key="3">
    <source>
        <dbReference type="Proteomes" id="UP000007110"/>
    </source>
</evidence>
<dbReference type="OrthoDB" id="10069738at2759"/>
<dbReference type="KEGG" id="spu:100890887"/>
<dbReference type="AlphaFoldDB" id="A0A7M7GG75"/>
<reference evidence="2" key="2">
    <citation type="submission" date="2021-01" db="UniProtKB">
        <authorList>
            <consortium name="EnsemblMetazoa"/>
        </authorList>
    </citation>
    <scope>IDENTIFICATION</scope>
</reference>
<dbReference type="GeneID" id="100890887"/>
<dbReference type="SMART" id="SM00353">
    <property type="entry name" value="HLH"/>
    <property type="match status" value="1"/>
</dbReference>
<dbReference type="OMA" id="MDDPPPK"/>
<proteinExistence type="predicted"/>
<dbReference type="Gene3D" id="4.10.280.10">
    <property type="entry name" value="Helix-loop-helix DNA-binding domain"/>
    <property type="match status" value="1"/>
</dbReference>
<dbReference type="InterPro" id="IPR011598">
    <property type="entry name" value="bHLH_dom"/>
</dbReference>
<evidence type="ECO:0000313" key="2">
    <source>
        <dbReference type="EnsemblMetazoa" id="XP_003726943"/>
    </source>
</evidence>
<feature type="domain" description="BHLH" evidence="1">
    <location>
        <begin position="10"/>
        <end position="61"/>
    </location>
</feature>